<dbReference type="InterPro" id="IPR038116">
    <property type="entry name" value="TrpR-like_sf"/>
</dbReference>
<evidence type="ECO:0000313" key="2">
    <source>
        <dbReference type="Proteomes" id="UP000182400"/>
    </source>
</evidence>
<accession>A0A1I5PNC5</accession>
<organism evidence="1 2">
    <name type="scientific">Ectopseudomonas composti</name>
    <dbReference type="NCBI Taxonomy" id="658457"/>
    <lineage>
        <taxon>Bacteria</taxon>
        <taxon>Pseudomonadati</taxon>
        <taxon>Pseudomonadota</taxon>
        <taxon>Gammaproteobacteria</taxon>
        <taxon>Pseudomonadales</taxon>
        <taxon>Pseudomonadaceae</taxon>
        <taxon>Ectopseudomonas</taxon>
    </lineage>
</organism>
<proteinExistence type="predicted"/>
<sequence>MKPTEKVTDSQKQQVIQLLQTKASERAIEEQTKLSRRQIRKIKQEVKETNDGNPLVYDHQTTMTRATAIAELVKLSTRPGGVRRSEMWPVLREFYGLRLDRNKGTWVLDMTDSQYQYLKKQVTKEASAKGKEALFIPEWLPRQAPVAANDTLVSMAGCLHDRAQEYASEFMSLFPSASRKHVFTELVSLAFKQASAEPVEIKCQRNAETAELLQGRLGHLARRPAANDAPTVKTDVELDRLCL</sequence>
<dbReference type="Proteomes" id="UP000182400">
    <property type="component" value="Unassembled WGS sequence"/>
</dbReference>
<dbReference type="EMBL" id="FOWP01000009">
    <property type="protein sequence ID" value="SFP35031.1"/>
    <property type="molecule type" value="Genomic_DNA"/>
</dbReference>
<dbReference type="OrthoDB" id="6818833at2"/>
<dbReference type="RefSeq" id="WP_074940365.1">
    <property type="nucleotide sequence ID" value="NZ_FOWP01000009.1"/>
</dbReference>
<evidence type="ECO:0000313" key="1">
    <source>
        <dbReference type="EMBL" id="SFP35031.1"/>
    </source>
</evidence>
<protein>
    <submittedName>
        <fullName evidence="1">Uncharacterized protein</fullName>
    </submittedName>
</protein>
<name>A0A1I5PNC5_9GAMM</name>
<gene>
    <name evidence="1" type="ORF">SAMN05216601_109177</name>
</gene>
<reference evidence="1 2" key="1">
    <citation type="submission" date="2016-10" db="EMBL/GenBank/DDBJ databases">
        <authorList>
            <person name="de Groot N.N."/>
        </authorList>
    </citation>
    <scope>NUCLEOTIDE SEQUENCE [LARGE SCALE GENOMIC DNA]</scope>
    <source>
        <strain evidence="1 2">CCUG 59231</strain>
    </source>
</reference>
<dbReference type="Gene3D" id="1.10.1270.10">
    <property type="entry name" value="TrpR-like"/>
    <property type="match status" value="1"/>
</dbReference>
<dbReference type="AlphaFoldDB" id="A0A1I5PNC5"/>